<dbReference type="NCBIfam" id="NF003673">
    <property type="entry name" value="PRK05298.1"/>
    <property type="match status" value="1"/>
</dbReference>
<dbReference type="InterPro" id="IPR041471">
    <property type="entry name" value="UvrB_inter"/>
</dbReference>
<evidence type="ECO:0000256" key="3">
    <source>
        <dbReference type="ARBA" id="ARBA00022490"/>
    </source>
</evidence>
<comment type="subunit">
    <text evidence="10 12 13">Forms a heterotetramer with UvrA during the search for lesions. Interacts with UvrC in an incision complex.</text>
</comment>
<dbReference type="GO" id="GO:0005737">
    <property type="term" value="C:cytoplasm"/>
    <property type="evidence" value="ECO:0007669"/>
    <property type="project" value="UniProtKB-SubCell"/>
</dbReference>
<evidence type="ECO:0000256" key="10">
    <source>
        <dbReference type="ARBA" id="ARBA00026033"/>
    </source>
</evidence>
<dbReference type="Gene3D" id="3.40.50.300">
    <property type="entry name" value="P-loop containing nucleotide triphosphate hydrolases"/>
    <property type="match status" value="3"/>
</dbReference>
<evidence type="ECO:0000256" key="11">
    <source>
        <dbReference type="ARBA" id="ARBA00029504"/>
    </source>
</evidence>
<dbReference type="Gene3D" id="4.10.860.10">
    <property type="entry name" value="UVR domain"/>
    <property type="match status" value="1"/>
</dbReference>
<evidence type="ECO:0000259" key="14">
    <source>
        <dbReference type="PROSITE" id="PS50151"/>
    </source>
</evidence>
<feature type="domain" description="Helicase ATP-binding" evidence="15">
    <location>
        <begin position="25"/>
        <end position="182"/>
    </location>
</feature>
<dbReference type="SUPFAM" id="SSF52540">
    <property type="entry name" value="P-loop containing nucleoside triphosphate hydrolases"/>
    <property type="match status" value="2"/>
</dbReference>
<keyword evidence="3 12" id="KW-0963">Cytoplasm</keyword>
<keyword evidence="6 12" id="KW-0228">DNA excision</keyword>
<dbReference type="GO" id="GO:0016887">
    <property type="term" value="F:ATP hydrolysis activity"/>
    <property type="evidence" value="ECO:0007669"/>
    <property type="project" value="InterPro"/>
</dbReference>
<dbReference type="Proteomes" id="UP000178659">
    <property type="component" value="Unassembled WGS sequence"/>
</dbReference>
<dbReference type="InterPro" id="IPR027417">
    <property type="entry name" value="P-loop_NTPase"/>
</dbReference>
<keyword evidence="5 12" id="KW-0227">DNA damage</keyword>
<proteinExistence type="inferred from homology"/>
<dbReference type="Pfam" id="PF04851">
    <property type="entry name" value="ResIII"/>
    <property type="match status" value="1"/>
</dbReference>
<evidence type="ECO:0000256" key="7">
    <source>
        <dbReference type="ARBA" id="ARBA00022840"/>
    </source>
</evidence>
<dbReference type="Pfam" id="PF02151">
    <property type="entry name" value="UVR"/>
    <property type="match status" value="1"/>
</dbReference>
<evidence type="ECO:0000256" key="1">
    <source>
        <dbReference type="ARBA" id="ARBA00004496"/>
    </source>
</evidence>
<dbReference type="InterPro" id="IPR036876">
    <property type="entry name" value="UVR_dom_sf"/>
</dbReference>
<dbReference type="GO" id="GO:0003677">
    <property type="term" value="F:DNA binding"/>
    <property type="evidence" value="ECO:0007669"/>
    <property type="project" value="UniProtKB-UniRule"/>
</dbReference>
<comment type="caution">
    <text evidence="17">The sequence shown here is derived from an EMBL/GenBank/DDBJ whole genome shotgun (WGS) entry which is preliminary data.</text>
</comment>
<dbReference type="CDD" id="cd18790">
    <property type="entry name" value="SF2_C_UvrB"/>
    <property type="match status" value="1"/>
</dbReference>
<keyword evidence="8 12" id="KW-0267">Excision nuclease</keyword>
<feature type="short sequence motif" description="Beta-hairpin" evidence="12">
    <location>
        <begin position="91"/>
        <end position="114"/>
    </location>
</feature>
<comment type="similarity">
    <text evidence="2 12 13">Belongs to the UvrB family.</text>
</comment>
<accession>A0A1G1VCZ9</accession>
<protein>
    <recommendedName>
        <fullName evidence="11 12">UvrABC system protein B</fullName>
        <shortName evidence="12">Protein UvrB</shortName>
    </recommendedName>
    <alternativeName>
        <fullName evidence="12">Excinuclease ABC subunit B</fullName>
    </alternativeName>
</protein>
<evidence type="ECO:0000256" key="4">
    <source>
        <dbReference type="ARBA" id="ARBA00022741"/>
    </source>
</evidence>
<keyword evidence="9 12" id="KW-0234">DNA repair</keyword>
<organism evidence="17 18">
    <name type="scientific">Candidatus Blackburnbacteria bacterium RIFCSPLOWO2_01_FULL_40_20</name>
    <dbReference type="NCBI Taxonomy" id="1797519"/>
    <lineage>
        <taxon>Bacteria</taxon>
        <taxon>Candidatus Blackburniibacteriota</taxon>
    </lineage>
</organism>
<dbReference type="PANTHER" id="PTHR24029">
    <property type="entry name" value="UVRABC SYSTEM PROTEIN B"/>
    <property type="match status" value="1"/>
</dbReference>
<dbReference type="GO" id="GO:0005524">
    <property type="term" value="F:ATP binding"/>
    <property type="evidence" value="ECO:0007669"/>
    <property type="project" value="UniProtKB-UniRule"/>
</dbReference>
<dbReference type="SUPFAM" id="SSF46600">
    <property type="entry name" value="C-terminal UvrC-binding domain of UvrB"/>
    <property type="match status" value="1"/>
</dbReference>
<dbReference type="Pfam" id="PF12344">
    <property type="entry name" value="UvrB"/>
    <property type="match status" value="1"/>
</dbReference>
<dbReference type="InterPro" id="IPR024759">
    <property type="entry name" value="UvrB_YAD/RRR_dom"/>
</dbReference>
<comment type="subcellular location">
    <subcellularLocation>
        <location evidence="1 12 13">Cytoplasm</location>
    </subcellularLocation>
</comment>
<feature type="binding site" evidence="12">
    <location>
        <begin position="38"/>
        <end position="45"/>
    </location>
    <ligand>
        <name>ATP</name>
        <dbReference type="ChEBI" id="CHEBI:30616"/>
    </ligand>
</feature>
<dbReference type="Pfam" id="PF17757">
    <property type="entry name" value="UvrB_inter"/>
    <property type="match status" value="1"/>
</dbReference>
<dbReference type="SMART" id="SM00487">
    <property type="entry name" value="DEXDc"/>
    <property type="match status" value="1"/>
</dbReference>
<sequence length="715" mass="82451">MSKFNLQSLYGPTGDQPQAIEKLVDGVKGGANHQVLLGVTGSGKTFTIANVIQELQIPTLVVSHNKTLAAQLYQELREFFPENAVSYFVSYYDYYQPEAYVPRTDTYIEKEAEINKEIDKLRLRATTNLLTRNDTIVVASVSCIYNIGSPQEFGNFVLELNVGQAMPRELILKRLTELQYERGDFGFFRGTFRVHGETIDIFPAYEDFAVRVELDNEKVESIDRIDPLTGKSELKIDSDQIGIENYLVYPAKHYMTNPSTYQEVFVKIRKDLEEQVSWLKRQGKELEAYRLDKRVKYDLEMIAEVGYVNGIENYSRYFDGRNPGDPPYTMLDYFKHSYGDNFLVVIDESHMTIPQIGGMYNGDVARKQTLIDFGFRLPSAYDNRPLRFEEFIARVPQAIYTSATPAKWELQKATTNYQLQTTDRKYKKNVWAVDERRKTVDGIVEQLVRPTGIPDPEVDIRPTKGQIDNLINEIEARIAKKQRTLVTTLTKRMAEDLSTYLEEKGVKVHYLHSEIQTLDRIDILDDLRAGNYDVLVGINLLREGLDLPEVSLVAILDADKEGFLRSTTSLVQTMGRAARHIEGKVIMYADKKTDSMNRAIDEVERRRKIQFEYNQKHNITPQSIEKPIRAKLIEREAQSREPLFYFEGAKNKLAYGIEKNVVSNLENIDFDDMTPQDRNKMKRKLKVAMNQAARDLNFELAARFRDRIREVDNTL</sequence>
<evidence type="ECO:0000256" key="12">
    <source>
        <dbReference type="HAMAP-Rule" id="MF_00204"/>
    </source>
</evidence>
<dbReference type="PANTHER" id="PTHR24029:SF0">
    <property type="entry name" value="UVRABC SYSTEM PROTEIN B"/>
    <property type="match status" value="1"/>
</dbReference>
<evidence type="ECO:0000259" key="15">
    <source>
        <dbReference type="PROSITE" id="PS51192"/>
    </source>
</evidence>
<gene>
    <name evidence="12" type="primary">uvrB</name>
    <name evidence="17" type="ORF">A3A77_03340</name>
</gene>
<keyword evidence="12 13" id="KW-0742">SOS response</keyword>
<evidence type="ECO:0000256" key="13">
    <source>
        <dbReference type="RuleBase" id="RU003587"/>
    </source>
</evidence>
<evidence type="ECO:0000256" key="8">
    <source>
        <dbReference type="ARBA" id="ARBA00022881"/>
    </source>
</evidence>
<keyword evidence="7 12" id="KW-0067">ATP-binding</keyword>
<evidence type="ECO:0000313" key="18">
    <source>
        <dbReference type="Proteomes" id="UP000178659"/>
    </source>
</evidence>
<feature type="domain" description="Helicase C-terminal" evidence="16">
    <location>
        <begin position="466"/>
        <end position="628"/>
    </location>
</feature>
<evidence type="ECO:0000256" key="5">
    <source>
        <dbReference type="ARBA" id="ARBA00022763"/>
    </source>
</evidence>
<comment type="function">
    <text evidence="12">The UvrABC repair system catalyzes the recognition and processing of DNA lesions. A damage recognition complex composed of 2 UvrA and 2 UvrB subunits scans DNA for abnormalities. Upon binding of the UvrA(2)B(2) complex to a putative damaged site, the DNA wraps around one UvrB monomer. DNA wrap is dependent on ATP binding by UvrB and probably causes local melting of the DNA helix, facilitating insertion of UvrB beta-hairpin between the DNA strands. Then UvrB probes one DNA strand for the presence of a lesion. If a lesion is found the UvrA subunits dissociate and the UvrB-DNA preincision complex is formed. This complex is subsequently bound by UvrC and the second UvrB is released. If no lesion is found, the DNA wraps around the other UvrB subunit that will check the other stand for damage.</text>
</comment>
<evidence type="ECO:0000259" key="16">
    <source>
        <dbReference type="PROSITE" id="PS51194"/>
    </source>
</evidence>
<dbReference type="GO" id="GO:0006289">
    <property type="term" value="P:nucleotide-excision repair"/>
    <property type="evidence" value="ECO:0007669"/>
    <property type="project" value="UniProtKB-UniRule"/>
</dbReference>
<dbReference type="CDD" id="cd17916">
    <property type="entry name" value="DEXHc_UvrB"/>
    <property type="match status" value="1"/>
</dbReference>
<dbReference type="AlphaFoldDB" id="A0A1G1VCZ9"/>
<dbReference type="InterPro" id="IPR001943">
    <property type="entry name" value="UVR_dom"/>
</dbReference>
<dbReference type="GO" id="GO:0009380">
    <property type="term" value="C:excinuclease repair complex"/>
    <property type="evidence" value="ECO:0007669"/>
    <property type="project" value="InterPro"/>
</dbReference>
<keyword evidence="4 12" id="KW-0547">Nucleotide-binding</keyword>
<reference evidence="17 18" key="1">
    <citation type="journal article" date="2016" name="Nat. Commun.">
        <title>Thousands of microbial genomes shed light on interconnected biogeochemical processes in an aquifer system.</title>
        <authorList>
            <person name="Anantharaman K."/>
            <person name="Brown C.T."/>
            <person name="Hug L.A."/>
            <person name="Sharon I."/>
            <person name="Castelle C.J."/>
            <person name="Probst A.J."/>
            <person name="Thomas B.C."/>
            <person name="Singh A."/>
            <person name="Wilkins M.J."/>
            <person name="Karaoz U."/>
            <person name="Brodie E.L."/>
            <person name="Williams K.H."/>
            <person name="Hubbard S.S."/>
            <person name="Banfield J.F."/>
        </authorList>
    </citation>
    <scope>NUCLEOTIDE SEQUENCE [LARGE SCALE GENOMIC DNA]</scope>
</reference>
<evidence type="ECO:0000256" key="9">
    <source>
        <dbReference type="ARBA" id="ARBA00023204"/>
    </source>
</evidence>
<dbReference type="InterPro" id="IPR006935">
    <property type="entry name" value="Helicase/UvrB_N"/>
</dbReference>
<dbReference type="InterPro" id="IPR001650">
    <property type="entry name" value="Helicase_C-like"/>
</dbReference>
<dbReference type="InterPro" id="IPR004807">
    <property type="entry name" value="UvrB"/>
</dbReference>
<comment type="domain">
    <text evidence="12">The beta-hairpin motif is involved in DNA binding.</text>
</comment>
<evidence type="ECO:0000256" key="2">
    <source>
        <dbReference type="ARBA" id="ARBA00008533"/>
    </source>
</evidence>
<dbReference type="InterPro" id="IPR014001">
    <property type="entry name" value="Helicase_ATP-bd"/>
</dbReference>
<dbReference type="Pfam" id="PF00271">
    <property type="entry name" value="Helicase_C"/>
    <property type="match status" value="1"/>
</dbReference>
<evidence type="ECO:0000256" key="6">
    <source>
        <dbReference type="ARBA" id="ARBA00022769"/>
    </source>
</evidence>
<dbReference type="HAMAP" id="MF_00204">
    <property type="entry name" value="UvrB"/>
    <property type="match status" value="1"/>
</dbReference>
<dbReference type="PROSITE" id="PS51192">
    <property type="entry name" value="HELICASE_ATP_BIND_1"/>
    <property type="match status" value="1"/>
</dbReference>
<name>A0A1G1VCZ9_9BACT</name>
<dbReference type="PROSITE" id="PS51194">
    <property type="entry name" value="HELICASE_CTER"/>
    <property type="match status" value="1"/>
</dbReference>
<dbReference type="PROSITE" id="PS50151">
    <property type="entry name" value="UVR"/>
    <property type="match status" value="1"/>
</dbReference>
<dbReference type="GO" id="GO:0009432">
    <property type="term" value="P:SOS response"/>
    <property type="evidence" value="ECO:0007669"/>
    <property type="project" value="UniProtKB-UniRule"/>
</dbReference>
<dbReference type="SMART" id="SM00490">
    <property type="entry name" value="HELICc"/>
    <property type="match status" value="1"/>
</dbReference>
<dbReference type="GO" id="GO:0009381">
    <property type="term" value="F:excinuclease ABC activity"/>
    <property type="evidence" value="ECO:0007669"/>
    <property type="project" value="UniProtKB-UniRule"/>
</dbReference>
<dbReference type="EMBL" id="MHCC01000021">
    <property type="protein sequence ID" value="OGY13072.1"/>
    <property type="molecule type" value="Genomic_DNA"/>
</dbReference>
<evidence type="ECO:0000313" key="17">
    <source>
        <dbReference type="EMBL" id="OGY13072.1"/>
    </source>
</evidence>
<feature type="domain" description="UVR" evidence="14">
    <location>
        <begin position="679"/>
        <end position="714"/>
    </location>
</feature>